<gene>
    <name evidence="2" type="ORF">PAXINDRAFT_13892</name>
</gene>
<feature type="compositionally biased region" description="Basic and acidic residues" evidence="1">
    <location>
        <begin position="150"/>
        <end position="160"/>
    </location>
</feature>
<reference evidence="2 3" key="1">
    <citation type="submission" date="2014-06" db="EMBL/GenBank/DDBJ databases">
        <authorList>
            <consortium name="DOE Joint Genome Institute"/>
            <person name="Kuo A."/>
            <person name="Kohler A."/>
            <person name="Nagy L.G."/>
            <person name="Floudas D."/>
            <person name="Copeland A."/>
            <person name="Barry K.W."/>
            <person name="Cichocki N."/>
            <person name="Veneault-Fourrey C."/>
            <person name="LaButti K."/>
            <person name="Lindquist E.A."/>
            <person name="Lipzen A."/>
            <person name="Lundell T."/>
            <person name="Morin E."/>
            <person name="Murat C."/>
            <person name="Sun H."/>
            <person name="Tunlid A."/>
            <person name="Henrissat B."/>
            <person name="Grigoriev I.V."/>
            <person name="Hibbett D.S."/>
            <person name="Martin F."/>
            <person name="Nordberg H.P."/>
            <person name="Cantor M.N."/>
            <person name="Hua S.X."/>
        </authorList>
    </citation>
    <scope>NUCLEOTIDE SEQUENCE [LARGE SCALE GENOMIC DNA]</scope>
    <source>
        <strain evidence="2 3">ATCC 200175</strain>
    </source>
</reference>
<name>A0A0C9U1J7_PAXIN</name>
<protein>
    <submittedName>
        <fullName evidence="2">Uncharacterized protein</fullName>
    </submittedName>
</protein>
<dbReference type="AlphaFoldDB" id="A0A0C9U1J7"/>
<accession>A0A0C9U1J7</accession>
<dbReference type="EMBL" id="KN819353">
    <property type="protein sequence ID" value="KIJ13326.1"/>
    <property type="molecule type" value="Genomic_DNA"/>
</dbReference>
<reference evidence="3" key="2">
    <citation type="submission" date="2015-01" db="EMBL/GenBank/DDBJ databases">
        <title>Evolutionary Origins and Diversification of the Mycorrhizal Mutualists.</title>
        <authorList>
            <consortium name="DOE Joint Genome Institute"/>
            <consortium name="Mycorrhizal Genomics Consortium"/>
            <person name="Kohler A."/>
            <person name="Kuo A."/>
            <person name="Nagy L.G."/>
            <person name="Floudas D."/>
            <person name="Copeland A."/>
            <person name="Barry K.W."/>
            <person name="Cichocki N."/>
            <person name="Veneault-Fourrey C."/>
            <person name="LaButti K."/>
            <person name="Lindquist E.A."/>
            <person name="Lipzen A."/>
            <person name="Lundell T."/>
            <person name="Morin E."/>
            <person name="Murat C."/>
            <person name="Riley R."/>
            <person name="Ohm R."/>
            <person name="Sun H."/>
            <person name="Tunlid A."/>
            <person name="Henrissat B."/>
            <person name="Grigoriev I.V."/>
            <person name="Hibbett D.S."/>
            <person name="Martin F."/>
        </authorList>
    </citation>
    <scope>NUCLEOTIDE SEQUENCE [LARGE SCALE GENOMIC DNA]</scope>
    <source>
        <strain evidence="3">ATCC 200175</strain>
    </source>
</reference>
<evidence type="ECO:0000256" key="1">
    <source>
        <dbReference type="SAM" id="MobiDB-lite"/>
    </source>
</evidence>
<dbReference type="Proteomes" id="UP000053647">
    <property type="component" value="Unassembled WGS sequence"/>
</dbReference>
<evidence type="ECO:0000313" key="3">
    <source>
        <dbReference type="Proteomes" id="UP000053647"/>
    </source>
</evidence>
<proteinExistence type="predicted"/>
<keyword evidence="3" id="KW-1185">Reference proteome</keyword>
<dbReference type="HOGENOM" id="CLU_1652724_0_0_1"/>
<evidence type="ECO:0000313" key="2">
    <source>
        <dbReference type="EMBL" id="KIJ13326.1"/>
    </source>
</evidence>
<dbReference type="OrthoDB" id="3819888at2759"/>
<feature type="region of interest" description="Disordered" evidence="1">
    <location>
        <begin position="136"/>
        <end position="160"/>
    </location>
</feature>
<sequence length="160" mass="17135">MVSTCTEPSHLVHCKGVNIGGHVVVDIDSPWLQLRVEPLHPTCLCSDAHHPYTRAVANGEDTTGSLLSVGEYDPQFTNASETSNYHVTPSSSSRSSWTLVMSSMGSPSHSLSIGPTSEDSTRNLVQEIRQKDAHVDLLVNNPGISSATAKVEKGDEKGQP</sequence>
<organism evidence="2 3">
    <name type="scientific">Paxillus involutus ATCC 200175</name>
    <dbReference type="NCBI Taxonomy" id="664439"/>
    <lineage>
        <taxon>Eukaryota</taxon>
        <taxon>Fungi</taxon>
        <taxon>Dikarya</taxon>
        <taxon>Basidiomycota</taxon>
        <taxon>Agaricomycotina</taxon>
        <taxon>Agaricomycetes</taxon>
        <taxon>Agaricomycetidae</taxon>
        <taxon>Boletales</taxon>
        <taxon>Paxilineae</taxon>
        <taxon>Paxillaceae</taxon>
        <taxon>Paxillus</taxon>
    </lineage>
</organism>